<evidence type="ECO:0000313" key="1">
    <source>
        <dbReference type="EMBL" id="SFH61573.1"/>
    </source>
</evidence>
<accession>A0A1I3BH11</accession>
<evidence type="ECO:0000313" key="2">
    <source>
        <dbReference type="Proteomes" id="UP000199518"/>
    </source>
</evidence>
<reference evidence="2" key="1">
    <citation type="submission" date="2016-10" db="EMBL/GenBank/DDBJ databases">
        <authorList>
            <person name="Varghese N."/>
            <person name="Submissions S."/>
        </authorList>
    </citation>
    <scope>NUCLEOTIDE SEQUENCE [LARGE SCALE GENOMIC DNA]</scope>
    <source>
        <strain evidence="2">DSM 26348</strain>
    </source>
</reference>
<proteinExistence type="predicted"/>
<organism evidence="1 2">
    <name type="scientific">Planctomicrobium piriforme</name>
    <dbReference type="NCBI Taxonomy" id="1576369"/>
    <lineage>
        <taxon>Bacteria</taxon>
        <taxon>Pseudomonadati</taxon>
        <taxon>Planctomycetota</taxon>
        <taxon>Planctomycetia</taxon>
        <taxon>Planctomycetales</taxon>
        <taxon>Planctomycetaceae</taxon>
        <taxon>Planctomicrobium</taxon>
    </lineage>
</organism>
<dbReference type="OrthoDB" id="7833995at2"/>
<name>A0A1I3BH11_9PLAN</name>
<sequence>MDPQLRNDIQQVLVQIGTSSPAFINSAVSPKLYEIYVLSLVARALRLIGARITAHDSSDRPTSNLQFRLNPGRIYSPTTSPGFLLVEYEGSEYELHNGLRVEGSSKVLHELDICLIDRGRAISCRNNRKDPTARDVHCLLECKFYGGDLPLGLGREFVGLSKEVSVRIRCLASNESNNSIRKLLRRHQGFENFTLSPQNQSYVDQRFVPWMAEHLRQIL</sequence>
<dbReference type="EMBL" id="FOQD01000001">
    <property type="protein sequence ID" value="SFH61573.1"/>
    <property type="molecule type" value="Genomic_DNA"/>
</dbReference>
<dbReference type="AlphaFoldDB" id="A0A1I3BH11"/>
<gene>
    <name evidence="1" type="ORF">SAMN05421753_101450</name>
</gene>
<keyword evidence="2" id="KW-1185">Reference proteome</keyword>
<dbReference type="RefSeq" id="WP_139228188.1">
    <property type="nucleotide sequence ID" value="NZ_FOQD01000001.1"/>
</dbReference>
<protein>
    <submittedName>
        <fullName evidence="1">Uncharacterized protein</fullName>
    </submittedName>
</protein>
<dbReference type="STRING" id="1576369.SAMN05421753_101450"/>
<dbReference type="Proteomes" id="UP000199518">
    <property type="component" value="Unassembled WGS sequence"/>
</dbReference>